<evidence type="ECO:0000259" key="16">
    <source>
        <dbReference type="PROSITE" id="PS50112"/>
    </source>
</evidence>
<dbReference type="RefSeq" id="WP_316430971.1">
    <property type="nucleotide sequence ID" value="NZ_CP053586.1"/>
</dbReference>
<reference evidence="19" key="1">
    <citation type="submission" date="2020-05" db="EMBL/GenBank/DDBJ databases">
        <authorList>
            <person name="Zhu T."/>
            <person name="Keshari N."/>
            <person name="Lu X."/>
        </authorList>
    </citation>
    <scope>NUCLEOTIDE SEQUENCE</scope>
    <source>
        <strain evidence="19">NK1-12</strain>
    </source>
</reference>
<dbReference type="PRINTS" id="PR00344">
    <property type="entry name" value="BCTRLSENSOR"/>
</dbReference>
<name>A0AA96WF01_9CYAN</name>
<feature type="modified residue" description="4-aspartylphosphate" evidence="11">
    <location>
        <position position="1437"/>
    </location>
</feature>
<dbReference type="InterPro" id="IPR013656">
    <property type="entry name" value="PAS_4"/>
</dbReference>
<dbReference type="Gene3D" id="3.30.450.20">
    <property type="entry name" value="PAS domain"/>
    <property type="match status" value="6"/>
</dbReference>
<dbReference type="Pfam" id="PF02518">
    <property type="entry name" value="HATPase_c"/>
    <property type="match status" value="1"/>
</dbReference>
<dbReference type="FunFam" id="1.10.287.130:FF:000038">
    <property type="entry name" value="Sensory transduction histidine kinase"/>
    <property type="match status" value="1"/>
</dbReference>
<dbReference type="GO" id="GO:0000155">
    <property type="term" value="F:phosphorelay sensor kinase activity"/>
    <property type="evidence" value="ECO:0007669"/>
    <property type="project" value="InterPro"/>
</dbReference>
<evidence type="ECO:0000256" key="11">
    <source>
        <dbReference type="PROSITE-ProRule" id="PRU00169"/>
    </source>
</evidence>
<dbReference type="PANTHER" id="PTHR43047:SF72">
    <property type="entry name" value="OSMOSENSING HISTIDINE PROTEIN KINASE SLN1"/>
    <property type="match status" value="1"/>
</dbReference>
<feature type="domain" description="PAC" evidence="17">
    <location>
        <begin position="916"/>
        <end position="966"/>
    </location>
</feature>
<evidence type="ECO:0000256" key="2">
    <source>
        <dbReference type="ARBA" id="ARBA00004370"/>
    </source>
</evidence>
<dbReference type="SUPFAM" id="SSF52172">
    <property type="entry name" value="CheY-like"/>
    <property type="match status" value="1"/>
</dbReference>
<evidence type="ECO:0000259" key="14">
    <source>
        <dbReference type="PROSITE" id="PS50109"/>
    </source>
</evidence>
<dbReference type="EC" id="2.7.13.3" evidence="3"/>
<dbReference type="InterPro" id="IPR001789">
    <property type="entry name" value="Sig_transdc_resp-reg_receiver"/>
</dbReference>
<feature type="domain" description="PAS" evidence="16">
    <location>
        <begin position="337"/>
        <end position="392"/>
    </location>
</feature>
<evidence type="ECO:0000256" key="5">
    <source>
        <dbReference type="ARBA" id="ARBA00022679"/>
    </source>
</evidence>
<comment type="subcellular location">
    <subcellularLocation>
        <location evidence="2">Membrane</location>
    </subcellularLocation>
</comment>
<dbReference type="InterPro" id="IPR004358">
    <property type="entry name" value="Sig_transdc_His_kin-like_C"/>
</dbReference>
<keyword evidence="8" id="KW-0067">ATP-binding</keyword>
<keyword evidence="10" id="KW-0472">Membrane</keyword>
<dbReference type="InterPro" id="IPR000644">
    <property type="entry name" value="CBS_dom"/>
</dbReference>
<proteinExistence type="predicted"/>
<dbReference type="PROSITE" id="PS50113">
    <property type="entry name" value="PAC"/>
    <property type="match status" value="5"/>
</dbReference>
<dbReference type="SUPFAM" id="SSF55785">
    <property type="entry name" value="PYP-like sensor domain (PAS domain)"/>
    <property type="match status" value="6"/>
</dbReference>
<dbReference type="Pfam" id="PF08448">
    <property type="entry name" value="PAS_4"/>
    <property type="match status" value="3"/>
</dbReference>
<evidence type="ECO:0000256" key="6">
    <source>
        <dbReference type="ARBA" id="ARBA00022741"/>
    </source>
</evidence>
<dbReference type="NCBIfam" id="TIGR00229">
    <property type="entry name" value="sensory_box"/>
    <property type="match status" value="5"/>
</dbReference>
<evidence type="ECO:0000256" key="13">
    <source>
        <dbReference type="SAM" id="Coils"/>
    </source>
</evidence>
<accession>A0AA96WF01</accession>
<dbReference type="InterPro" id="IPR013655">
    <property type="entry name" value="PAS_fold_3"/>
</dbReference>
<feature type="domain" description="CBS" evidence="18">
    <location>
        <begin position="73"/>
        <end position="132"/>
    </location>
</feature>
<feature type="domain" description="PAS" evidence="16">
    <location>
        <begin position="463"/>
        <end position="536"/>
    </location>
</feature>
<dbReference type="InterPro" id="IPR000014">
    <property type="entry name" value="PAS"/>
</dbReference>
<evidence type="ECO:0000256" key="1">
    <source>
        <dbReference type="ARBA" id="ARBA00000085"/>
    </source>
</evidence>
<dbReference type="SMART" id="SM00387">
    <property type="entry name" value="HATPase_c"/>
    <property type="match status" value="1"/>
</dbReference>
<feature type="domain" description="PAS" evidence="16">
    <location>
        <begin position="842"/>
        <end position="912"/>
    </location>
</feature>
<dbReference type="SMART" id="SM00388">
    <property type="entry name" value="HisKA"/>
    <property type="match status" value="1"/>
</dbReference>
<dbReference type="InterPro" id="IPR003661">
    <property type="entry name" value="HisK_dim/P_dom"/>
</dbReference>
<dbReference type="CDD" id="cd00082">
    <property type="entry name" value="HisKA"/>
    <property type="match status" value="1"/>
</dbReference>
<dbReference type="PROSITE" id="PS50109">
    <property type="entry name" value="HIS_KIN"/>
    <property type="match status" value="1"/>
</dbReference>
<feature type="domain" description="CBS" evidence="18">
    <location>
        <begin position="247"/>
        <end position="305"/>
    </location>
</feature>
<protein>
    <recommendedName>
        <fullName evidence="3">histidine kinase</fullName>
        <ecNumber evidence="3">2.7.13.3</ecNumber>
    </recommendedName>
</protein>
<dbReference type="GO" id="GO:0005524">
    <property type="term" value="F:ATP binding"/>
    <property type="evidence" value="ECO:0007669"/>
    <property type="project" value="UniProtKB-KW"/>
</dbReference>
<keyword evidence="13" id="KW-0175">Coiled coil</keyword>
<evidence type="ECO:0000259" key="18">
    <source>
        <dbReference type="PROSITE" id="PS51371"/>
    </source>
</evidence>
<dbReference type="Pfam" id="PF00512">
    <property type="entry name" value="HisKA"/>
    <property type="match status" value="1"/>
</dbReference>
<feature type="domain" description="PAC" evidence="17">
    <location>
        <begin position="410"/>
        <end position="462"/>
    </location>
</feature>
<dbReference type="PROSITE" id="PS50110">
    <property type="entry name" value="RESPONSE_REGULATORY"/>
    <property type="match status" value="1"/>
</dbReference>
<feature type="domain" description="CBS" evidence="18">
    <location>
        <begin position="9"/>
        <end position="67"/>
    </location>
</feature>
<dbReference type="InterPro" id="IPR036097">
    <property type="entry name" value="HisK_dim/P_sf"/>
</dbReference>
<evidence type="ECO:0000259" key="15">
    <source>
        <dbReference type="PROSITE" id="PS50110"/>
    </source>
</evidence>
<feature type="coiled-coil region" evidence="13">
    <location>
        <begin position="302"/>
        <end position="340"/>
    </location>
</feature>
<keyword evidence="5" id="KW-0808">Transferase</keyword>
<dbReference type="Gene3D" id="3.40.50.2300">
    <property type="match status" value="1"/>
</dbReference>
<dbReference type="InterPro" id="IPR011006">
    <property type="entry name" value="CheY-like_superfamily"/>
</dbReference>
<feature type="domain" description="PAC" evidence="17">
    <location>
        <begin position="785"/>
        <end position="841"/>
    </location>
</feature>
<dbReference type="InterPro" id="IPR035965">
    <property type="entry name" value="PAS-like_dom_sf"/>
</dbReference>
<keyword evidence="4 11" id="KW-0597">Phosphoprotein</keyword>
<dbReference type="GO" id="GO:0006355">
    <property type="term" value="P:regulation of DNA-templated transcription"/>
    <property type="evidence" value="ECO:0007669"/>
    <property type="project" value="InterPro"/>
</dbReference>
<feature type="domain" description="PAC" evidence="17">
    <location>
        <begin position="1041"/>
        <end position="1094"/>
    </location>
</feature>
<dbReference type="SUPFAM" id="SSF55874">
    <property type="entry name" value="ATPase domain of HSP90 chaperone/DNA topoisomerase II/histidine kinase"/>
    <property type="match status" value="1"/>
</dbReference>
<dbReference type="InterPro" id="IPR001610">
    <property type="entry name" value="PAC"/>
</dbReference>
<dbReference type="CDD" id="cd00130">
    <property type="entry name" value="PAS"/>
    <property type="match status" value="5"/>
</dbReference>
<gene>
    <name evidence="19" type="ORF">HJG54_20185</name>
</gene>
<dbReference type="InterPro" id="IPR013767">
    <property type="entry name" value="PAS_fold"/>
</dbReference>
<dbReference type="EMBL" id="CP053586">
    <property type="protein sequence ID" value="WNZ24937.1"/>
    <property type="molecule type" value="Genomic_DNA"/>
</dbReference>
<keyword evidence="6" id="KW-0547">Nucleotide-binding</keyword>
<dbReference type="SUPFAM" id="SSF54631">
    <property type="entry name" value="CBS-domain pair"/>
    <property type="match status" value="2"/>
</dbReference>
<dbReference type="PROSITE" id="PS50112">
    <property type="entry name" value="PAS"/>
    <property type="match status" value="4"/>
</dbReference>
<dbReference type="InterPro" id="IPR003594">
    <property type="entry name" value="HATPase_dom"/>
</dbReference>
<keyword evidence="12" id="KW-0129">CBS domain</keyword>
<dbReference type="Gene3D" id="1.10.287.130">
    <property type="match status" value="1"/>
</dbReference>
<feature type="domain" description="PAS" evidence="16">
    <location>
        <begin position="967"/>
        <end position="1015"/>
    </location>
</feature>
<dbReference type="SUPFAM" id="SSF47384">
    <property type="entry name" value="Homodimeric domain of signal transducing histidine kinase"/>
    <property type="match status" value="1"/>
</dbReference>
<dbReference type="Pfam" id="PF00989">
    <property type="entry name" value="PAS"/>
    <property type="match status" value="1"/>
</dbReference>
<dbReference type="InterPro" id="IPR000700">
    <property type="entry name" value="PAS-assoc_C"/>
</dbReference>
<sequence>MQLSFAQAIQPCSLVFAPDDSVKTAIDAMSRSRISCVLVTEGEKLVGILTERDIVRATAAEVNIEAMPISALMTRQVQTCSEAEAADIFAVSQRLRQHRIRHLPVVGTQGQLIGIITPESMRAALKPEYLLSFKQVGEVMTPSVVHASPALSLLQLAHLMAARQVSCVVLVEVIETGRRSTRDSTELAAEFVTEQRLELRQELTASEVHPLFGGTSLRPVGIVTERDIVQFQALGLNLKQVTAAIVMSTPLSTVKAEDTLWTAQQRMQQLRVRRLVVTNALGELRGIITQTDVLRMLNPADLHQVIETLQQMLQQKNEALQQEAAERQQLTQALMASKSRYCSILNNLPDLVCCFQADGTITFANHAYCAYFGKPLHEILGQSFLRLLPEPNRTIAAEKLISVAQTKTAITTEHLLPDAKGQPRWIQWTDFAVCDEAGAIIEFQAIGRDITEQRQTEATLRQSEERYRAIVEDQTEAICRFSPQGILTFVNQAYSRYFGSTPDQLIGQPFLNLVPPAERDFVQQQIAELNRATPEHCIFTQEHTVLKANGTIGWQQWTNRAIFDSDGKLVEFQAAGRDITGYKQASEALQASEAKLRSILENTPSVISLVDRQGTTLFINHSLSGRDASTLIGRNITDYLIPDQPDQLETVLTTVFDQREAAYFGAVGIGKTQSMAHYEVCIAPIQKLEEIESAIVMAADITVRKQAEIALQKRETQLRLALEASKIVCWEHDFVNHYITCIGRHTTGNQWQAENWQMTGQEGILMIHPEDQERVIQKMKMAVATTGEFEDVHRLIFADHSTTWVLAKGKIFADAQGHFNRMVGVSINISERKQVEIALQTSEARFRAIFEQAAVGIAQATLSGQFLQVNQRLCQLLGYTETELLCGTIQAVTCPEDQTIYQESIRAMLAAEIASVSFEKRLICKNGQFRWMQITGSLVRDQQQQYFLCVIQDIQERKQVEADLEAQQAFLRTIINAVDSAIFVKDAAGRFLTANQATAEIYGVSVDELLGKTDLDFNPNVAQVEEFWATNREVMATQRKQVFSSQAIRNALGENRWYRTTISPFVNAEGQIKGVIGVCSDITDLKNAEEALREAKEAAEAANLAKSQFLANMSHELRTPLNSILGFAQLLSHDISLAQEQQEQLEIILRSGEHLLELINDVLEMSKIDAGRITFNVSSFDLYELLNNLQEALQLKATVKGLSLIFDCALNVPRYIQTDENKLRQVLFNLLGNAIKFTPAGGVTLRVRLEATHKSFPSISTKGEDGAGGLPHRLSDPLQSLLSAPDVMLLYFAVEDTGPGIAIAELDSLFDPFVQTEAGRQSQEGTGLGLAISRRFVELMGGKINVRSTKGQGATFEFKIPACPTQPEDLTIHSKQIVSLAPQQPRYRILVVEDQVTNRKLVVRLLSRLGFEVQEAIHGEEAVIRWQQWSPHLILMDMRMPVLDGYAATQKIRTQEAKRLAQAHDSDASPPTVILALTASAFEEERSSILAAGCDGYILKPFKSEELLDRIANYLQLTYVYAEVIPLQHSDPTEPSAESTLLTRAELHALPRTWKLALHQAAAQLDAEHCIELIEQLGSDQSQLTDQLMDLVNEFRFDVLLDLMQE</sequence>
<feature type="domain" description="Response regulatory" evidence="15">
    <location>
        <begin position="1388"/>
        <end position="1515"/>
    </location>
</feature>
<evidence type="ECO:0000256" key="10">
    <source>
        <dbReference type="ARBA" id="ARBA00023136"/>
    </source>
</evidence>
<dbReference type="Pfam" id="PF00571">
    <property type="entry name" value="CBS"/>
    <property type="match status" value="3"/>
</dbReference>
<keyword evidence="7" id="KW-0418">Kinase</keyword>
<dbReference type="InterPro" id="IPR005467">
    <property type="entry name" value="His_kinase_dom"/>
</dbReference>
<dbReference type="Gene3D" id="3.30.565.10">
    <property type="entry name" value="Histidine kinase-like ATPase, C-terminal domain"/>
    <property type="match status" value="1"/>
</dbReference>
<keyword evidence="9" id="KW-0902">Two-component regulatory system</keyword>
<dbReference type="Gene3D" id="3.10.580.10">
    <property type="entry name" value="CBS-domain"/>
    <property type="match status" value="2"/>
</dbReference>
<evidence type="ECO:0000259" key="17">
    <source>
        <dbReference type="PROSITE" id="PS50113"/>
    </source>
</evidence>
<dbReference type="SMART" id="SM00448">
    <property type="entry name" value="REC"/>
    <property type="match status" value="1"/>
</dbReference>
<dbReference type="Pfam" id="PF00072">
    <property type="entry name" value="Response_reg"/>
    <property type="match status" value="1"/>
</dbReference>
<evidence type="ECO:0000256" key="4">
    <source>
        <dbReference type="ARBA" id="ARBA00022553"/>
    </source>
</evidence>
<dbReference type="PANTHER" id="PTHR43047">
    <property type="entry name" value="TWO-COMPONENT HISTIDINE PROTEIN KINASE"/>
    <property type="match status" value="1"/>
</dbReference>
<dbReference type="GO" id="GO:0005886">
    <property type="term" value="C:plasma membrane"/>
    <property type="evidence" value="ECO:0007669"/>
    <property type="project" value="TreeGrafter"/>
</dbReference>
<dbReference type="CDD" id="cd17546">
    <property type="entry name" value="REC_hyHK_CKI1_RcsC-like"/>
    <property type="match status" value="1"/>
</dbReference>
<evidence type="ECO:0000313" key="19">
    <source>
        <dbReference type="EMBL" id="WNZ24937.1"/>
    </source>
</evidence>
<dbReference type="InterPro" id="IPR036890">
    <property type="entry name" value="HATPase_C_sf"/>
</dbReference>
<dbReference type="CDD" id="cd17774">
    <property type="entry name" value="CBS_two-component_sensor_histidine_kinase_repeat2"/>
    <property type="match status" value="1"/>
</dbReference>
<dbReference type="SMART" id="SM00116">
    <property type="entry name" value="CBS"/>
    <property type="match status" value="3"/>
</dbReference>
<dbReference type="Pfam" id="PF08447">
    <property type="entry name" value="PAS_3"/>
    <property type="match status" value="2"/>
</dbReference>
<dbReference type="SMART" id="SM00091">
    <property type="entry name" value="PAS"/>
    <property type="match status" value="5"/>
</dbReference>
<dbReference type="InterPro" id="IPR046342">
    <property type="entry name" value="CBS_dom_sf"/>
</dbReference>
<evidence type="ECO:0000256" key="3">
    <source>
        <dbReference type="ARBA" id="ARBA00012438"/>
    </source>
</evidence>
<organism evidence="19">
    <name type="scientific">Leptolyngbya sp. NK1-12</name>
    <dbReference type="NCBI Taxonomy" id="2547451"/>
    <lineage>
        <taxon>Bacteria</taxon>
        <taxon>Bacillati</taxon>
        <taxon>Cyanobacteriota</taxon>
        <taxon>Cyanophyceae</taxon>
        <taxon>Leptolyngbyales</taxon>
        <taxon>Leptolyngbyaceae</taxon>
        <taxon>Leptolyngbya group</taxon>
        <taxon>Leptolyngbya</taxon>
    </lineage>
</organism>
<dbReference type="GO" id="GO:0009927">
    <property type="term" value="F:histidine phosphotransfer kinase activity"/>
    <property type="evidence" value="ECO:0007669"/>
    <property type="project" value="TreeGrafter"/>
</dbReference>
<dbReference type="SMART" id="SM00086">
    <property type="entry name" value="PAC"/>
    <property type="match status" value="5"/>
</dbReference>
<evidence type="ECO:0000256" key="9">
    <source>
        <dbReference type="ARBA" id="ARBA00023012"/>
    </source>
</evidence>
<evidence type="ECO:0000256" key="12">
    <source>
        <dbReference type="PROSITE-ProRule" id="PRU00703"/>
    </source>
</evidence>
<evidence type="ECO:0000256" key="8">
    <source>
        <dbReference type="ARBA" id="ARBA00022840"/>
    </source>
</evidence>
<feature type="domain" description="PAC" evidence="17">
    <location>
        <begin position="539"/>
        <end position="591"/>
    </location>
</feature>
<dbReference type="PROSITE" id="PS51371">
    <property type="entry name" value="CBS"/>
    <property type="match status" value="3"/>
</dbReference>
<evidence type="ECO:0000256" key="7">
    <source>
        <dbReference type="ARBA" id="ARBA00022777"/>
    </source>
</evidence>
<dbReference type="CDD" id="cd16922">
    <property type="entry name" value="HATPase_EvgS-ArcB-TorS-like"/>
    <property type="match status" value="1"/>
</dbReference>
<feature type="domain" description="Histidine kinase" evidence="14">
    <location>
        <begin position="1112"/>
        <end position="1364"/>
    </location>
</feature>
<comment type="catalytic activity">
    <reaction evidence="1">
        <text>ATP + protein L-histidine = ADP + protein N-phospho-L-histidine.</text>
        <dbReference type="EC" id="2.7.13.3"/>
    </reaction>
</comment>